<dbReference type="GO" id="GO:0030163">
    <property type="term" value="P:protein catabolic process"/>
    <property type="evidence" value="ECO:0007669"/>
    <property type="project" value="InterPro"/>
</dbReference>
<dbReference type="OrthoDB" id="598046at2"/>
<feature type="domain" description="Adaptor protein ClpS core" evidence="1">
    <location>
        <begin position="25"/>
        <end position="89"/>
    </location>
</feature>
<evidence type="ECO:0000313" key="3">
    <source>
        <dbReference type="Proteomes" id="UP000193431"/>
    </source>
</evidence>
<dbReference type="SUPFAM" id="SSF54736">
    <property type="entry name" value="ClpS-like"/>
    <property type="match status" value="1"/>
</dbReference>
<evidence type="ECO:0000313" key="2">
    <source>
        <dbReference type="EMBL" id="ARN77012.1"/>
    </source>
</evidence>
<dbReference type="InterPro" id="IPR003769">
    <property type="entry name" value="ClpS_core"/>
</dbReference>
<reference evidence="2 3" key="1">
    <citation type="submission" date="2016-11" db="EMBL/GenBank/DDBJ databases">
        <title>Trade-off between light-utilization and light-protection in marine flavobacteria.</title>
        <authorList>
            <person name="Kumagai Y."/>
        </authorList>
    </citation>
    <scope>NUCLEOTIDE SEQUENCE [LARGE SCALE GENOMIC DNA]</scope>
    <source>
        <strain evidence="2 3">JCM 13191</strain>
    </source>
</reference>
<accession>A0A1W6MHE9</accession>
<organism evidence="2 3">
    <name type="scientific">Nonlabens spongiae</name>
    <dbReference type="NCBI Taxonomy" id="331648"/>
    <lineage>
        <taxon>Bacteria</taxon>
        <taxon>Pseudomonadati</taxon>
        <taxon>Bacteroidota</taxon>
        <taxon>Flavobacteriia</taxon>
        <taxon>Flavobacteriales</taxon>
        <taxon>Flavobacteriaceae</taxon>
        <taxon>Nonlabens</taxon>
    </lineage>
</organism>
<dbReference type="Gene3D" id="3.30.1390.10">
    <property type="match status" value="1"/>
</dbReference>
<keyword evidence="3" id="KW-1185">Reference proteome</keyword>
<protein>
    <submittedName>
        <fullName evidence="2">Clp protease ClpS</fullName>
    </submittedName>
</protein>
<sequence length="97" mass="10884">MKNSVLEELLPEVEQEVAVKEQVSKEHKIVLFNDEVNTFDHVIDMLVATCDHTPIQAEQCSLIVHYKGKCDVKTGDYDDLKPRCSALLEGGLTAEIQ</sequence>
<gene>
    <name evidence="2" type="ORF">BST97_02800</name>
</gene>
<dbReference type="Proteomes" id="UP000193431">
    <property type="component" value="Chromosome"/>
</dbReference>
<evidence type="ECO:0000259" key="1">
    <source>
        <dbReference type="Pfam" id="PF02617"/>
    </source>
</evidence>
<name>A0A1W6MHE9_9FLAO</name>
<keyword evidence="2" id="KW-0378">Hydrolase</keyword>
<dbReference type="Pfam" id="PF02617">
    <property type="entry name" value="ClpS"/>
    <property type="match status" value="1"/>
</dbReference>
<dbReference type="EMBL" id="CP019344">
    <property type="protein sequence ID" value="ARN77012.1"/>
    <property type="molecule type" value="Genomic_DNA"/>
</dbReference>
<dbReference type="GO" id="GO:0008233">
    <property type="term" value="F:peptidase activity"/>
    <property type="evidence" value="ECO:0007669"/>
    <property type="project" value="UniProtKB-KW"/>
</dbReference>
<dbReference type="InterPro" id="IPR014719">
    <property type="entry name" value="Ribosomal_bL12_C/ClpS-like"/>
</dbReference>
<dbReference type="AlphaFoldDB" id="A0A1W6MHE9"/>
<proteinExistence type="predicted"/>
<dbReference type="GO" id="GO:0006508">
    <property type="term" value="P:proteolysis"/>
    <property type="evidence" value="ECO:0007669"/>
    <property type="project" value="UniProtKB-KW"/>
</dbReference>
<dbReference type="RefSeq" id="WP_085765812.1">
    <property type="nucleotide sequence ID" value="NZ_CP019344.1"/>
</dbReference>
<keyword evidence="2" id="KW-0645">Protease</keyword>
<dbReference type="STRING" id="331648.BST97_02800"/>